<evidence type="ECO:0000313" key="5">
    <source>
        <dbReference type="Proteomes" id="UP000190229"/>
    </source>
</evidence>
<name>A0A161PXV2_9BACL</name>
<keyword evidence="1" id="KW-0812">Transmembrane</keyword>
<dbReference type="RefSeq" id="WP_067564193.1">
    <property type="nucleotide sequence ID" value="NZ_LSUQ01000019.1"/>
</dbReference>
<dbReference type="Proteomes" id="UP000077421">
    <property type="component" value="Unassembled WGS sequence"/>
</dbReference>
<comment type="caution">
    <text evidence="3">The sequence shown here is derived from an EMBL/GenBank/DDBJ whole genome shotgun (WGS) entry which is preliminary data.</text>
</comment>
<reference evidence="2 4" key="1">
    <citation type="submission" date="2016-02" db="EMBL/GenBank/DDBJ databases">
        <title>Draft genome sequence of Acidibacillus ferrooxidans SLC66.</title>
        <authorList>
            <person name="Oliveira G."/>
            <person name="Nancucheo I."/>
            <person name="Dall'Agnol H."/>
            <person name="Johnson B."/>
            <person name="Oliveira R."/>
            <person name="Nunes G.L."/>
            <person name="Tzotzos G."/>
            <person name="Orellana S.C."/>
            <person name="Salim A.C."/>
            <person name="Araujo F.M."/>
        </authorList>
    </citation>
    <scope>NUCLEOTIDE SEQUENCE [LARGE SCALE GENOMIC DNA]</scope>
    <source>
        <strain evidence="2 4">SLC66</strain>
    </source>
</reference>
<dbReference type="EMBL" id="MWPS01000016">
    <property type="protein sequence ID" value="OPG16418.1"/>
    <property type="molecule type" value="Genomic_DNA"/>
</dbReference>
<dbReference type="EMBL" id="LSUQ01000019">
    <property type="protein sequence ID" value="OAG93939.1"/>
    <property type="molecule type" value="Genomic_DNA"/>
</dbReference>
<evidence type="ECO:0008006" key="6">
    <source>
        <dbReference type="Google" id="ProtNLM"/>
    </source>
</evidence>
<sequence>MIDHQKIADFHLLDGLERGTTLLELLAALVISTVILGFIIYIFSFETASFNEVVSRQHVYTSLELVETDLQQFVQNMTFGSAHVNASGVLIGTDVYGDTVDLQLIRLPDGQNTFQETAFNSSGVQIKRVTWNTPYVNFRNSSMTVQQNIVVFHLNATAIGTSEAFHVMQNVQYVAGGGY</sequence>
<organism evidence="3 5">
    <name type="scientific">Ferroacidibacillus organovorans</name>
    <dbReference type="NCBI Taxonomy" id="1765683"/>
    <lineage>
        <taxon>Bacteria</taxon>
        <taxon>Bacillati</taxon>
        <taxon>Bacillota</taxon>
        <taxon>Bacilli</taxon>
        <taxon>Bacillales</taxon>
        <taxon>Alicyclobacillaceae</taxon>
        <taxon>Ferroacidibacillus</taxon>
    </lineage>
</organism>
<proteinExistence type="predicted"/>
<keyword evidence="5" id="KW-1185">Reference proteome</keyword>
<dbReference type="STRING" id="1765683.B2M26_05950"/>
<accession>A0A161PXV2</accession>
<protein>
    <recommendedName>
        <fullName evidence="6">Prepilin-type N-terminal cleavage/methylation domain-containing protein</fullName>
    </recommendedName>
</protein>
<keyword evidence="1" id="KW-1133">Transmembrane helix</keyword>
<dbReference type="Proteomes" id="UP000190229">
    <property type="component" value="Unassembled WGS sequence"/>
</dbReference>
<evidence type="ECO:0000313" key="4">
    <source>
        <dbReference type="Proteomes" id="UP000077421"/>
    </source>
</evidence>
<reference evidence="3 5" key="2">
    <citation type="submission" date="2017-02" db="EMBL/GenBank/DDBJ databases">
        <title>Draft genome of Acidibacillus ferrooxidans Huett2.</title>
        <authorList>
            <person name="Schopf S."/>
        </authorList>
    </citation>
    <scope>NUCLEOTIDE SEQUENCE [LARGE SCALE GENOMIC DNA]</scope>
    <source>
        <strain evidence="3 5">Huett2</strain>
    </source>
</reference>
<gene>
    <name evidence="2" type="ORF">AYW79_07880</name>
    <name evidence="3" type="ORF">B2M26_05950</name>
</gene>
<evidence type="ECO:0000256" key="1">
    <source>
        <dbReference type="SAM" id="Phobius"/>
    </source>
</evidence>
<dbReference type="AlphaFoldDB" id="A0A161PXV2"/>
<evidence type="ECO:0000313" key="3">
    <source>
        <dbReference type="EMBL" id="OPG16418.1"/>
    </source>
</evidence>
<feature type="transmembrane region" description="Helical" evidence="1">
    <location>
        <begin position="21"/>
        <end position="43"/>
    </location>
</feature>
<dbReference type="OrthoDB" id="9950596at2"/>
<evidence type="ECO:0000313" key="2">
    <source>
        <dbReference type="EMBL" id="OAG93939.1"/>
    </source>
</evidence>
<keyword evidence="1" id="KW-0472">Membrane</keyword>